<dbReference type="PANTHER" id="PTHR22916:SF3">
    <property type="entry name" value="UDP-GLCNAC:BETAGAL BETA-1,3-N-ACETYLGLUCOSAMINYLTRANSFERASE-LIKE PROTEIN 1"/>
    <property type="match status" value="1"/>
</dbReference>
<dbReference type="GO" id="GO:0016758">
    <property type="term" value="F:hexosyltransferase activity"/>
    <property type="evidence" value="ECO:0007669"/>
    <property type="project" value="UniProtKB-ARBA"/>
</dbReference>
<dbReference type="Pfam" id="PF00535">
    <property type="entry name" value="Glycos_transf_2"/>
    <property type="match status" value="1"/>
</dbReference>
<dbReference type="InterPro" id="IPR054028">
    <property type="entry name" value="TarS/TarP_linker"/>
</dbReference>
<gene>
    <name evidence="3" type="ORF">HNR30_008671</name>
</gene>
<dbReference type="Pfam" id="PF22181">
    <property type="entry name" value="TarS_linker"/>
    <property type="match status" value="1"/>
</dbReference>
<dbReference type="Proteomes" id="UP000530928">
    <property type="component" value="Unassembled WGS sequence"/>
</dbReference>
<dbReference type="EMBL" id="JACDUR010000010">
    <property type="protein sequence ID" value="MBA2897275.1"/>
    <property type="molecule type" value="Genomic_DNA"/>
</dbReference>
<evidence type="ECO:0000259" key="2">
    <source>
        <dbReference type="Pfam" id="PF22181"/>
    </source>
</evidence>
<feature type="domain" description="Glycosyltransferase 2-like" evidence="1">
    <location>
        <begin position="10"/>
        <end position="139"/>
    </location>
</feature>
<dbReference type="CDD" id="cd00761">
    <property type="entry name" value="Glyco_tranf_GTA_type"/>
    <property type="match status" value="1"/>
</dbReference>
<organism evidence="3 4">
    <name type="scientific">Nonomuraea soli</name>
    <dbReference type="NCBI Taxonomy" id="1032476"/>
    <lineage>
        <taxon>Bacteria</taxon>
        <taxon>Bacillati</taxon>
        <taxon>Actinomycetota</taxon>
        <taxon>Actinomycetes</taxon>
        <taxon>Streptosporangiales</taxon>
        <taxon>Streptosporangiaceae</taxon>
        <taxon>Nonomuraea</taxon>
    </lineage>
</organism>
<reference evidence="3 4" key="1">
    <citation type="submission" date="2020-07" db="EMBL/GenBank/DDBJ databases">
        <title>Genomic Encyclopedia of Type Strains, Phase IV (KMG-IV): sequencing the most valuable type-strain genomes for metagenomic binning, comparative biology and taxonomic classification.</title>
        <authorList>
            <person name="Goeker M."/>
        </authorList>
    </citation>
    <scope>NUCLEOTIDE SEQUENCE [LARGE SCALE GENOMIC DNA]</scope>
    <source>
        <strain evidence="3 4">DSM 45533</strain>
    </source>
</reference>
<sequence length="500" mass="55383">MTVTRPPDVSVVVAVHDTMPYLTACLRSLVDQTIGAGRFEVIAVDDGSTDGGGAELDRFAAEHPGLFTVVHQPHSGGPAVPSNRGLDLATGRYVFFLGADDLLAPHALERLVDAADHYGSDVVLGKMVGINGRYVRQDVYARTDPDLDLYGSALPYAMSNTKLFRRRLLDRYRLRFPVDMPVGSDQPFTIEACVRAERISVLADAVYYYAVRRHDRGNITYRSSPAQRLDTARRLIEFTAGLLPAGARRDAVLARHFDWELSKLVGKDFARFDPETRSAVCAAVKSLSAAYLTGRILDRLSPAQRYRLALAARGRIDLLIQPALHSGSAPLVLEKERVLVHLPGFDEMEREHFVFNGAFDSRMASGIRVLEAAWSSDRLVLWIRAPVLGDGAAEPAPLGISGVPAEVTTELAVDGSGTTLCARIPMRALLGGRRHDIRLAVTAAGELYEFPLPALGRRLRQRRWHRGRPYRISVIPGRDEQMVVRVSRVPWRRALLWRKQ</sequence>
<dbReference type="PANTHER" id="PTHR22916">
    <property type="entry name" value="GLYCOSYLTRANSFERASE"/>
    <property type="match status" value="1"/>
</dbReference>
<feature type="domain" description="TarS/TarP linker" evidence="2">
    <location>
        <begin position="230"/>
        <end position="320"/>
    </location>
</feature>
<comment type="caution">
    <text evidence="3">The sequence shown here is derived from an EMBL/GenBank/DDBJ whole genome shotgun (WGS) entry which is preliminary data.</text>
</comment>
<dbReference type="Gene3D" id="3.90.550.10">
    <property type="entry name" value="Spore Coat Polysaccharide Biosynthesis Protein SpsA, Chain A"/>
    <property type="match status" value="1"/>
</dbReference>
<dbReference type="InterPro" id="IPR001173">
    <property type="entry name" value="Glyco_trans_2-like"/>
</dbReference>
<protein>
    <submittedName>
        <fullName evidence="3">Glycosyltransferase involved in cell wall biosynthesis</fullName>
    </submittedName>
</protein>
<evidence type="ECO:0000313" key="3">
    <source>
        <dbReference type="EMBL" id="MBA2897275.1"/>
    </source>
</evidence>
<dbReference type="RefSeq" id="WP_181615967.1">
    <property type="nucleotide sequence ID" value="NZ_BAABAM010000010.1"/>
</dbReference>
<name>A0A7W0CU92_9ACTN</name>
<dbReference type="AlphaFoldDB" id="A0A7W0CU92"/>
<evidence type="ECO:0000313" key="4">
    <source>
        <dbReference type="Proteomes" id="UP000530928"/>
    </source>
</evidence>
<dbReference type="SUPFAM" id="SSF53448">
    <property type="entry name" value="Nucleotide-diphospho-sugar transferases"/>
    <property type="match status" value="1"/>
</dbReference>
<dbReference type="InterPro" id="IPR029044">
    <property type="entry name" value="Nucleotide-diphossugar_trans"/>
</dbReference>
<keyword evidence="4" id="KW-1185">Reference proteome</keyword>
<evidence type="ECO:0000259" key="1">
    <source>
        <dbReference type="Pfam" id="PF00535"/>
    </source>
</evidence>
<keyword evidence="3" id="KW-0808">Transferase</keyword>
<accession>A0A7W0CU92</accession>
<proteinExistence type="predicted"/>